<evidence type="ECO:0000256" key="1">
    <source>
        <dbReference type="SAM" id="MobiDB-lite"/>
    </source>
</evidence>
<dbReference type="EMBL" id="JAFDVH010000022">
    <property type="protein sequence ID" value="KAG7456873.1"/>
    <property type="molecule type" value="Genomic_DNA"/>
</dbReference>
<dbReference type="InterPro" id="IPR036179">
    <property type="entry name" value="Ig-like_dom_sf"/>
</dbReference>
<feature type="transmembrane region" description="Helical" evidence="2">
    <location>
        <begin position="199"/>
        <end position="221"/>
    </location>
</feature>
<dbReference type="SMART" id="SM00409">
    <property type="entry name" value="IG"/>
    <property type="match status" value="1"/>
</dbReference>
<comment type="caution">
    <text evidence="4">The sequence shown here is derived from an EMBL/GenBank/DDBJ whole genome shotgun (WGS) entry which is preliminary data.</text>
</comment>
<dbReference type="CDD" id="cd00099">
    <property type="entry name" value="IgV"/>
    <property type="match status" value="1"/>
</dbReference>
<feature type="domain" description="Ig-like" evidence="3">
    <location>
        <begin position="64"/>
        <end position="168"/>
    </location>
</feature>
<dbReference type="Gene3D" id="2.60.40.10">
    <property type="entry name" value="Immunoglobulins"/>
    <property type="match status" value="1"/>
</dbReference>
<dbReference type="InterPro" id="IPR007110">
    <property type="entry name" value="Ig-like_dom"/>
</dbReference>
<name>A0A9D3PC66_MEGAT</name>
<evidence type="ECO:0000313" key="4">
    <source>
        <dbReference type="EMBL" id="KAG7456873.1"/>
    </source>
</evidence>
<feature type="region of interest" description="Disordered" evidence="1">
    <location>
        <begin position="260"/>
        <end position="293"/>
    </location>
</feature>
<dbReference type="AlphaFoldDB" id="A0A9D3PC66"/>
<dbReference type="OrthoDB" id="10012075at2759"/>
<dbReference type="Proteomes" id="UP001046870">
    <property type="component" value="Chromosome 22"/>
</dbReference>
<dbReference type="InterPro" id="IPR003599">
    <property type="entry name" value="Ig_sub"/>
</dbReference>
<keyword evidence="5" id="KW-1185">Reference proteome</keyword>
<dbReference type="PROSITE" id="PS50835">
    <property type="entry name" value="IG_LIKE"/>
    <property type="match status" value="1"/>
</dbReference>
<reference evidence="4" key="1">
    <citation type="submission" date="2021-01" db="EMBL/GenBank/DDBJ databases">
        <authorList>
            <person name="Zahm M."/>
            <person name="Roques C."/>
            <person name="Cabau C."/>
            <person name="Klopp C."/>
            <person name="Donnadieu C."/>
            <person name="Jouanno E."/>
            <person name="Lampietro C."/>
            <person name="Louis A."/>
            <person name="Herpin A."/>
            <person name="Echchiki A."/>
            <person name="Berthelot C."/>
            <person name="Parey E."/>
            <person name="Roest-Crollius H."/>
            <person name="Braasch I."/>
            <person name="Postlethwait J."/>
            <person name="Bobe J."/>
            <person name="Montfort J."/>
            <person name="Bouchez O."/>
            <person name="Begum T."/>
            <person name="Mejri S."/>
            <person name="Adams A."/>
            <person name="Chen W.-J."/>
            <person name="Guiguen Y."/>
        </authorList>
    </citation>
    <scope>NUCLEOTIDE SEQUENCE</scope>
    <source>
        <strain evidence="4">YG-15Mar2019-1</strain>
        <tissue evidence="4">Brain</tissue>
    </source>
</reference>
<accession>A0A9D3PC66</accession>
<dbReference type="SUPFAM" id="SSF48726">
    <property type="entry name" value="Immunoglobulin"/>
    <property type="match status" value="1"/>
</dbReference>
<dbReference type="InterPro" id="IPR013783">
    <property type="entry name" value="Ig-like_fold"/>
</dbReference>
<dbReference type="InterPro" id="IPR013106">
    <property type="entry name" value="Ig_V-set"/>
</dbReference>
<keyword evidence="2" id="KW-1133">Transmembrane helix</keyword>
<keyword evidence="2" id="KW-0472">Membrane</keyword>
<evidence type="ECO:0000259" key="3">
    <source>
        <dbReference type="PROSITE" id="PS50835"/>
    </source>
</evidence>
<dbReference type="Pfam" id="PF07686">
    <property type="entry name" value="V-set"/>
    <property type="match status" value="1"/>
</dbReference>
<evidence type="ECO:0000256" key="2">
    <source>
        <dbReference type="SAM" id="Phobius"/>
    </source>
</evidence>
<evidence type="ECO:0000313" key="5">
    <source>
        <dbReference type="Proteomes" id="UP001046870"/>
    </source>
</evidence>
<organism evidence="4 5">
    <name type="scientific">Megalops atlanticus</name>
    <name type="common">Tarpon</name>
    <name type="synonym">Clupea gigantea</name>
    <dbReference type="NCBI Taxonomy" id="7932"/>
    <lineage>
        <taxon>Eukaryota</taxon>
        <taxon>Metazoa</taxon>
        <taxon>Chordata</taxon>
        <taxon>Craniata</taxon>
        <taxon>Vertebrata</taxon>
        <taxon>Euteleostomi</taxon>
        <taxon>Actinopterygii</taxon>
        <taxon>Neopterygii</taxon>
        <taxon>Teleostei</taxon>
        <taxon>Elopiformes</taxon>
        <taxon>Megalopidae</taxon>
        <taxon>Megalops</taxon>
    </lineage>
</organism>
<keyword evidence="2" id="KW-0812">Transmembrane</keyword>
<gene>
    <name evidence="4" type="ORF">MATL_G00240530</name>
</gene>
<proteinExistence type="predicted"/>
<sequence>MYVFIILPLHHPHPWYSSSLSSCYLQEGTAFKSPSALMTAAMDCWHRTANLLLLTVWACVSVAPFPVPVIQSPVEATLGSSLTLRCNFQLPAGTLIFRVNWSHFSKLQNTSKPDCALSQISSSLVSDNQTKHEQDTKGRVRQVTGDTWSELTLTKVSLEDSGRYVCCVVVEAPFLKPYPGNGTNVIVVHPSPAGSGQPWWVWVVVGVGCALLHAGMVGLGIMCKRMRRRKMENVIYINTIQRSKAVPNLQIARCPGNHMKPACSSPPPPVPPRVSGRPHTSTITSSGKPPMWP</sequence>
<protein>
    <recommendedName>
        <fullName evidence="3">Ig-like domain-containing protein</fullName>
    </recommendedName>
</protein>